<dbReference type="EMBL" id="JAKEKT020000130">
    <property type="protein sequence ID" value="KAL1634476.1"/>
    <property type="molecule type" value="Genomic_DNA"/>
</dbReference>
<name>A0ABR3T4G4_9PEZI</name>
<feature type="region of interest" description="Disordered" evidence="1">
    <location>
        <begin position="44"/>
        <end position="88"/>
    </location>
</feature>
<accession>A0ABR3T4G4</accession>
<keyword evidence="3" id="KW-1185">Reference proteome</keyword>
<dbReference type="Proteomes" id="UP001521184">
    <property type="component" value="Unassembled WGS sequence"/>
</dbReference>
<gene>
    <name evidence="2" type="ORF">SLS58_010629</name>
</gene>
<reference evidence="2 3" key="1">
    <citation type="journal article" date="2023" name="Plant Dis.">
        <title>First Report of Diplodia intermedia Causing Canker and Dieback Diseases on Apple Trees in Canada.</title>
        <authorList>
            <person name="Ellouze W."/>
            <person name="Ilyukhin E."/>
            <person name="Sulman M."/>
            <person name="Ali S."/>
        </authorList>
    </citation>
    <scope>NUCLEOTIDE SEQUENCE [LARGE SCALE GENOMIC DNA]</scope>
    <source>
        <strain evidence="2 3">M45-28</strain>
    </source>
</reference>
<evidence type="ECO:0000256" key="1">
    <source>
        <dbReference type="SAM" id="MobiDB-lite"/>
    </source>
</evidence>
<protein>
    <submittedName>
        <fullName evidence="2">Uncharacterized protein</fullName>
    </submittedName>
</protein>
<proteinExistence type="predicted"/>
<organism evidence="2 3">
    <name type="scientific">Diplodia intermedia</name>
    <dbReference type="NCBI Taxonomy" id="856260"/>
    <lineage>
        <taxon>Eukaryota</taxon>
        <taxon>Fungi</taxon>
        <taxon>Dikarya</taxon>
        <taxon>Ascomycota</taxon>
        <taxon>Pezizomycotina</taxon>
        <taxon>Dothideomycetes</taxon>
        <taxon>Dothideomycetes incertae sedis</taxon>
        <taxon>Botryosphaeriales</taxon>
        <taxon>Botryosphaeriaceae</taxon>
        <taxon>Diplodia</taxon>
    </lineage>
</organism>
<evidence type="ECO:0000313" key="3">
    <source>
        <dbReference type="Proteomes" id="UP001521184"/>
    </source>
</evidence>
<sequence length="88" mass="9331">MAWENGLEGSVGLSSVFGLDGVDWSNWLDDDAAINALVNDFSNANDRDVSMDHGPGGASQGNVQGRQARGPTGQVEQSGDSVMEDYER</sequence>
<comment type="caution">
    <text evidence="2">The sequence shown here is derived from an EMBL/GenBank/DDBJ whole genome shotgun (WGS) entry which is preliminary data.</text>
</comment>
<evidence type="ECO:0000313" key="2">
    <source>
        <dbReference type="EMBL" id="KAL1634476.1"/>
    </source>
</evidence>